<dbReference type="InterPro" id="IPR050832">
    <property type="entry name" value="Bact_Acetyltransf"/>
</dbReference>
<evidence type="ECO:0000256" key="2">
    <source>
        <dbReference type="ARBA" id="ARBA00023315"/>
    </source>
</evidence>
<proteinExistence type="predicted"/>
<evidence type="ECO:0000256" key="1">
    <source>
        <dbReference type="ARBA" id="ARBA00022679"/>
    </source>
</evidence>
<evidence type="ECO:0000259" key="3">
    <source>
        <dbReference type="PROSITE" id="PS51186"/>
    </source>
</evidence>
<evidence type="ECO:0000313" key="5">
    <source>
        <dbReference type="Proteomes" id="UP000282195"/>
    </source>
</evidence>
<keyword evidence="1 4" id="KW-0808">Transferase</keyword>
<dbReference type="CDD" id="cd04301">
    <property type="entry name" value="NAT_SF"/>
    <property type="match status" value="1"/>
</dbReference>
<accession>A0A387FLU1</accession>
<evidence type="ECO:0000313" key="4">
    <source>
        <dbReference type="EMBL" id="AYG59399.1"/>
    </source>
</evidence>
<dbReference type="RefSeq" id="WP_120704416.1">
    <property type="nucleotide sequence ID" value="NZ_CP032694.1"/>
</dbReference>
<dbReference type="AlphaFoldDB" id="A0A387FLU1"/>
<protein>
    <submittedName>
        <fullName evidence="4">GNAT family N-acetyltransferase</fullName>
    </submittedName>
</protein>
<dbReference type="PROSITE" id="PS51186">
    <property type="entry name" value="GNAT"/>
    <property type="match status" value="1"/>
</dbReference>
<reference evidence="4 5" key="1">
    <citation type="submission" date="2018-10" db="EMBL/GenBank/DDBJ databases">
        <title>Rhizobium etli, R. leguminosarum and a new Rhizobium genospecies from Phaseolus dumosus.</title>
        <authorList>
            <person name="Ramirez-Puebla S.T."/>
            <person name="Rogel-Hernandez M.A."/>
            <person name="Guerrero G."/>
            <person name="Ormeno-Orrillo E."/>
            <person name="Martinez-Romero J.C."/>
            <person name="Negrete-Yankelevich S."/>
            <person name="Martinez-Romero E."/>
        </authorList>
    </citation>
    <scope>NUCLEOTIDE SEQUENCE [LARGE SCALE GENOMIC DNA]</scope>
    <source>
        <strain evidence="4 5">CCGE525</strain>
    </source>
</reference>
<keyword evidence="5" id="KW-1185">Reference proteome</keyword>
<dbReference type="InterPro" id="IPR000182">
    <property type="entry name" value="GNAT_dom"/>
</dbReference>
<dbReference type="InterPro" id="IPR016181">
    <property type="entry name" value="Acyl_CoA_acyltransferase"/>
</dbReference>
<gene>
    <name evidence="4" type="ORF">CCGE525_11785</name>
</gene>
<name>A0A387FLU1_9HYPH</name>
<dbReference type="OrthoDB" id="9799154at2"/>
<dbReference type="EMBL" id="CP032694">
    <property type="protein sequence ID" value="AYG59399.1"/>
    <property type="molecule type" value="Genomic_DNA"/>
</dbReference>
<dbReference type="SUPFAM" id="SSF55729">
    <property type="entry name" value="Acyl-CoA N-acyltransferases (Nat)"/>
    <property type="match status" value="1"/>
</dbReference>
<dbReference type="Proteomes" id="UP000282195">
    <property type="component" value="Chromosome"/>
</dbReference>
<dbReference type="Pfam" id="PF00583">
    <property type="entry name" value="Acetyltransf_1"/>
    <property type="match status" value="1"/>
</dbReference>
<dbReference type="KEGG" id="rjg:CCGE525_11785"/>
<keyword evidence="2" id="KW-0012">Acyltransferase</keyword>
<sequence>MAERADIRTRPATVADATAIAELHVAVWRDTYRELAPIEAFRALDAARRQARWTAALAEPGHHQLVLVAEQGDRLVGIGAVGAPSQAAFEGRGEIRSLYVDPAIKRQGLGRRLMAKLAEHLAGLHYPGAALGVVVGNDPAIAFYQSLGGRMIGRYTDPGPIWRSDNIIIAWDDLSLLM</sequence>
<dbReference type="GO" id="GO:0016747">
    <property type="term" value="F:acyltransferase activity, transferring groups other than amino-acyl groups"/>
    <property type="evidence" value="ECO:0007669"/>
    <property type="project" value="InterPro"/>
</dbReference>
<dbReference type="Gene3D" id="3.40.630.30">
    <property type="match status" value="1"/>
</dbReference>
<dbReference type="PANTHER" id="PTHR43877">
    <property type="entry name" value="AMINOALKYLPHOSPHONATE N-ACETYLTRANSFERASE-RELATED-RELATED"/>
    <property type="match status" value="1"/>
</dbReference>
<organism evidence="4 5">
    <name type="scientific">Rhizobium jaguaris</name>
    <dbReference type="NCBI Taxonomy" id="1312183"/>
    <lineage>
        <taxon>Bacteria</taxon>
        <taxon>Pseudomonadati</taxon>
        <taxon>Pseudomonadota</taxon>
        <taxon>Alphaproteobacteria</taxon>
        <taxon>Hyphomicrobiales</taxon>
        <taxon>Rhizobiaceae</taxon>
        <taxon>Rhizobium/Agrobacterium group</taxon>
        <taxon>Rhizobium</taxon>
    </lineage>
</organism>
<feature type="domain" description="N-acetyltransferase" evidence="3">
    <location>
        <begin position="7"/>
        <end position="178"/>
    </location>
</feature>